<evidence type="ECO:0000256" key="7">
    <source>
        <dbReference type="ARBA" id="ARBA00024222"/>
    </source>
</evidence>
<dbReference type="InterPro" id="IPR050779">
    <property type="entry name" value="Transglutaminase"/>
</dbReference>
<dbReference type="GO" id="GO:0072378">
    <property type="term" value="P:blood coagulation, fibrin clot formation"/>
    <property type="evidence" value="ECO:0007669"/>
    <property type="project" value="TreeGrafter"/>
</dbReference>
<dbReference type="PANTHER" id="PTHR11590:SF42">
    <property type="entry name" value="COAGULATION FACTOR XIII A CHAIN"/>
    <property type="match status" value="1"/>
</dbReference>
<name>A0AAV6T7G9_SOLSE</name>
<dbReference type="InterPro" id="IPR023608">
    <property type="entry name" value="Transglutaminase_animal"/>
</dbReference>
<comment type="caution">
    <text evidence="10">The sequence shown here is derived from an EMBL/GenBank/DDBJ whole genome shotgun (WGS) entry which is preliminary data.</text>
</comment>
<proteinExistence type="inferred from homology"/>
<dbReference type="Pfam" id="PF01841">
    <property type="entry name" value="Transglut_core"/>
    <property type="match status" value="1"/>
</dbReference>
<evidence type="ECO:0000256" key="8">
    <source>
        <dbReference type="SAM" id="MobiDB-lite"/>
    </source>
</evidence>
<evidence type="ECO:0000256" key="6">
    <source>
        <dbReference type="ARBA" id="ARBA00023315"/>
    </source>
</evidence>
<dbReference type="GO" id="GO:0046872">
    <property type="term" value="F:metal ion binding"/>
    <property type="evidence" value="ECO:0007669"/>
    <property type="project" value="UniProtKB-KW"/>
</dbReference>
<evidence type="ECO:0000256" key="3">
    <source>
        <dbReference type="ARBA" id="ARBA00022679"/>
    </source>
</evidence>
<dbReference type="EMBL" id="JAGKHQ010000001">
    <property type="protein sequence ID" value="KAG7525320.1"/>
    <property type="molecule type" value="Genomic_DNA"/>
</dbReference>
<feature type="compositionally biased region" description="Basic residues" evidence="8">
    <location>
        <begin position="1"/>
        <end position="12"/>
    </location>
</feature>
<evidence type="ECO:0000256" key="2">
    <source>
        <dbReference type="ARBA" id="ARBA00005968"/>
    </source>
</evidence>
<dbReference type="InterPro" id="IPR002931">
    <property type="entry name" value="Transglutaminase-like"/>
</dbReference>
<protein>
    <recommendedName>
        <fullName evidence="7">protein-glutamine gamma-glutamyltransferase</fullName>
        <ecNumber evidence="7">2.3.2.13</ecNumber>
    </recommendedName>
</protein>
<evidence type="ECO:0000256" key="5">
    <source>
        <dbReference type="ARBA" id="ARBA00022837"/>
    </source>
</evidence>
<accession>A0AAV6T7G9</accession>
<keyword evidence="4" id="KW-0479">Metal-binding</keyword>
<dbReference type="PIRSF" id="PIRSF000459">
    <property type="entry name" value="TGM_EBP42"/>
    <property type="match status" value="1"/>
</dbReference>
<comment type="similarity">
    <text evidence="2">Belongs to the transglutaminase superfamily. Transglutaminase family.</text>
</comment>
<dbReference type="Pfam" id="PF00927">
    <property type="entry name" value="Transglut_C"/>
    <property type="match status" value="1"/>
</dbReference>
<sequence length="726" mass="80369">MSQTRVSKKSKGRFAAEVPTTNLGDDDDIPEFEPYEDAAVKPRSHPQGALTVQEVDMCQQVNKPKHYTDSYHIDQLVTRRGQEFVMRVTFNRPLTPDDDFHIEFRIGSSPSSNKGSLITVVFGPNSCSTHSSSGSCGSWSGQIVETVGNTVTLGITPRPDAIVGRFRTYVAVSGAYTNRDTGTDLYLLFNAWCPEDSVFVPNASERNEYVLNDIGVLYQGTAGSIAHRNWMFGQFERGILDACIYILDTSLMPISDRGNIIKVIRKASAMINAQDDQGVLVGNWSDDFGHETPPTSWTGSTSILQKYVNSGVPICFAQCWVFAGVLNTFLRCLGIPARVITNFSSAHDNTGNLKIDLIFKMDGTPDRRHTRDSIWNYHCWNEVFMYRRDLPDKFSGWQVVDATPQETSDGYYRCGPASVAAIKDGEVSYPFDCGFVFAEVNSNVVCYKRDRYGNLSPFSVDKTLVGQAIYTKSIGSTAPMDITYSYKNPQDSPEDQKAMALAESFGLAMDHSEVPDVPLIVTIHGDQCVMCEDVNLTVELQNNGDVPKTVVAQLSVAVINYTGYPGPDFKTDIIEVTVPAQQTQRVDVKTAAVDYMPHLINQPFLYFTLSGQADGQILTARKVVTILTPPLNLTLHSQPQLNQQSFVTVSFTNMLSCTLHNVSLTIDGPQVMSVKTHTFEPIAPQASISWTEILQPRMHGPRCIVAVLNSSNVTQMWGYNEFTVLP</sequence>
<gene>
    <name evidence="10" type="ORF">JOB18_025564</name>
</gene>
<keyword evidence="5" id="KW-0106">Calcium</keyword>
<reference evidence="10 11" key="1">
    <citation type="journal article" date="2021" name="Sci. Rep.">
        <title>Chromosome anchoring in Senegalese sole (Solea senegalensis) reveals sex-associated markers and genome rearrangements in flatfish.</title>
        <authorList>
            <person name="Guerrero-Cozar I."/>
            <person name="Gomez-Garrido J."/>
            <person name="Berbel C."/>
            <person name="Martinez-Blanch J.F."/>
            <person name="Alioto T."/>
            <person name="Claros M.G."/>
            <person name="Gagnaire P.A."/>
            <person name="Manchado M."/>
        </authorList>
    </citation>
    <scope>NUCLEOTIDE SEQUENCE [LARGE SCALE GENOMIC DNA]</scope>
    <source>
        <strain evidence="10">Sse05_10M</strain>
    </source>
</reference>
<feature type="region of interest" description="Disordered" evidence="8">
    <location>
        <begin position="1"/>
        <end position="32"/>
    </location>
</feature>
<evidence type="ECO:0000313" key="10">
    <source>
        <dbReference type="EMBL" id="KAG7525320.1"/>
    </source>
</evidence>
<evidence type="ECO:0000256" key="1">
    <source>
        <dbReference type="ARBA" id="ARBA00001913"/>
    </source>
</evidence>
<keyword evidence="6" id="KW-0012">Acyltransferase</keyword>
<dbReference type="FunFam" id="3.90.260.10:FF:000001">
    <property type="entry name" value="Protein-glutamine gamma-glutamyltransferase 2"/>
    <property type="match status" value="1"/>
</dbReference>
<keyword evidence="11" id="KW-1185">Reference proteome</keyword>
<evidence type="ECO:0000256" key="4">
    <source>
        <dbReference type="ARBA" id="ARBA00022723"/>
    </source>
</evidence>
<dbReference type="EC" id="2.3.2.13" evidence="7"/>
<comment type="cofactor">
    <cofactor evidence="1">
        <name>Ca(2+)</name>
        <dbReference type="ChEBI" id="CHEBI:29108"/>
    </cofactor>
</comment>
<reference evidence="10" key="2">
    <citation type="submission" date="2021-03" db="EMBL/GenBank/DDBJ databases">
        <authorList>
            <person name="Guerrero-Cozar I."/>
            <person name="Gomez-Garrido J."/>
            <person name="Berbel C."/>
            <person name="Martinez-Blanch J.F."/>
            <person name="Alioto T."/>
            <person name="Claros M.G."/>
            <person name="Gagnaire P.A."/>
            <person name="Manchado M."/>
        </authorList>
    </citation>
    <scope>NUCLEOTIDE SEQUENCE</scope>
    <source>
        <strain evidence="10">Sse05_10M</strain>
        <tissue evidence="10">Blood</tissue>
    </source>
</reference>
<dbReference type="EMBL" id="JAGKHQ010000001">
    <property type="protein sequence ID" value="KAG7525321.1"/>
    <property type="molecule type" value="Genomic_DNA"/>
</dbReference>
<dbReference type="AlphaFoldDB" id="A0AAV6T7G9"/>
<keyword evidence="3" id="KW-0808">Transferase</keyword>
<dbReference type="Proteomes" id="UP000693946">
    <property type="component" value="Linkage Group LG1"/>
</dbReference>
<dbReference type="PANTHER" id="PTHR11590">
    <property type="entry name" value="PROTEIN-GLUTAMINE GAMMA-GLUTAMYLTRANSFERASE"/>
    <property type="match status" value="1"/>
</dbReference>
<feature type="domain" description="Transglutaminase-like" evidence="9">
    <location>
        <begin position="311"/>
        <end position="404"/>
    </location>
</feature>
<dbReference type="InterPro" id="IPR008958">
    <property type="entry name" value="Transglutaminase_C"/>
</dbReference>
<organism evidence="10 11">
    <name type="scientific">Solea senegalensis</name>
    <name type="common">Senegalese sole</name>
    <dbReference type="NCBI Taxonomy" id="28829"/>
    <lineage>
        <taxon>Eukaryota</taxon>
        <taxon>Metazoa</taxon>
        <taxon>Chordata</taxon>
        <taxon>Craniata</taxon>
        <taxon>Vertebrata</taxon>
        <taxon>Euteleostomi</taxon>
        <taxon>Actinopterygii</taxon>
        <taxon>Neopterygii</taxon>
        <taxon>Teleostei</taxon>
        <taxon>Neoteleostei</taxon>
        <taxon>Acanthomorphata</taxon>
        <taxon>Carangaria</taxon>
        <taxon>Pleuronectiformes</taxon>
        <taxon>Pleuronectoidei</taxon>
        <taxon>Soleidae</taxon>
        <taxon>Solea</taxon>
    </lineage>
</organism>
<evidence type="ECO:0000259" key="9">
    <source>
        <dbReference type="SMART" id="SM00460"/>
    </source>
</evidence>
<dbReference type="SMART" id="SM00460">
    <property type="entry name" value="TGc"/>
    <property type="match status" value="1"/>
</dbReference>
<dbReference type="GO" id="GO:0003810">
    <property type="term" value="F:protein-glutamine gamma-glutamyltransferase activity"/>
    <property type="evidence" value="ECO:0007669"/>
    <property type="project" value="UniProtKB-EC"/>
</dbReference>
<dbReference type="InterPro" id="IPR001102">
    <property type="entry name" value="Transglutaminase_N"/>
</dbReference>
<dbReference type="Pfam" id="PF00868">
    <property type="entry name" value="Transglut_N"/>
    <property type="match status" value="1"/>
</dbReference>
<evidence type="ECO:0000313" key="11">
    <source>
        <dbReference type="Proteomes" id="UP000693946"/>
    </source>
</evidence>